<keyword evidence="1" id="KW-0378">Hydrolase</keyword>
<keyword evidence="5" id="KW-1185">Reference proteome</keyword>
<protein>
    <recommendedName>
        <fullName evidence="3">Serine hydrolase domain-containing protein</fullName>
    </recommendedName>
</protein>
<evidence type="ECO:0000313" key="4">
    <source>
        <dbReference type="EMBL" id="KAI3426467.1"/>
    </source>
</evidence>
<proteinExistence type="predicted"/>
<dbReference type="Gene3D" id="3.40.50.1820">
    <property type="entry name" value="alpha/beta hydrolase"/>
    <property type="match status" value="1"/>
</dbReference>
<dbReference type="GO" id="GO:0005634">
    <property type="term" value="C:nucleus"/>
    <property type="evidence" value="ECO:0007669"/>
    <property type="project" value="TreeGrafter"/>
</dbReference>
<reference evidence="4" key="2">
    <citation type="submission" date="2020-11" db="EMBL/GenBank/DDBJ databases">
        <authorList>
            <person name="Cecchin M."/>
            <person name="Marcolungo L."/>
            <person name="Rossato M."/>
            <person name="Girolomoni L."/>
            <person name="Cosentino E."/>
            <person name="Cuine S."/>
            <person name="Li-Beisson Y."/>
            <person name="Delledonne M."/>
            <person name="Ballottari M."/>
        </authorList>
    </citation>
    <scope>NUCLEOTIDE SEQUENCE</scope>
    <source>
        <strain evidence="4">211/11P</strain>
        <tissue evidence="4">Whole cell</tissue>
    </source>
</reference>
<gene>
    <name evidence="4" type="ORF">D9Q98_008834</name>
</gene>
<dbReference type="SUPFAM" id="SSF53474">
    <property type="entry name" value="alpha/beta-Hydrolases"/>
    <property type="match status" value="1"/>
</dbReference>
<dbReference type="PANTHER" id="PTHR48070:SF6">
    <property type="entry name" value="ESTERASE OVCA2"/>
    <property type="match status" value="1"/>
</dbReference>
<dbReference type="InterPro" id="IPR050593">
    <property type="entry name" value="LovG"/>
</dbReference>
<name>A0A9D4YUL5_CHLVU</name>
<dbReference type="InterPro" id="IPR029058">
    <property type="entry name" value="AB_hydrolase_fold"/>
</dbReference>
<dbReference type="OrthoDB" id="414698at2759"/>
<organism evidence="4 5">
    <name type="scientific">Chlorella vulgaris</name>
    <name type="common">Green alga</name>
    <dbReference type="NCBI Taxonomy" id="3077"/>
    <lineage>
        <taxon>Eukaryota</taxon>
        <taxon>Viridiplantae</taxon>
        <taxon>Chlorophyta</taxon>
        <taxon>core chlorophytes</taxon>
        <taxon>Trebouxiophyceae</taxon>
        <taxon>Chlorellales</taxon>
        <taxon>Chlorellaceae</taxon>
        <taxon>Chlorella clade</taxon>
        <taxon>Chlorella</taxon>
    </lineage>
</organism>
<accession>A0A9D4YUL5</accession>
<dbReference type="EMBL" id="SIDB01000011">
    <property type="protein sequence ID" value="KAI3426467.1"/>
    <property type="molecule type" value="Genomic_DNA"/>
</dbReference>
<evidence type="ECO:0000313" key="5">
    <source>
        <dbReference type="Proteomes" id="UP001055712"/>
    </source>
</evidence>
<evidence type="ECO:0000256" key="2">
    <source>
        <dbReference type="SAM" id="MobiDB-lite"/>
    </source>
</evidence>
<dbReference type="GO" id="GO:0005737">
    <property type="term" value="C:cytoplasm"/>
    <property type="evidence" value="ECO:0007669"/>
    <property type="project" value="TreeGrafter"/>
</dbReference>
<reference evidence="4" key="1">
    <citation type="journal article" date="2019" name="Plant J.">
        <title>Chlorella vulgaris genome assembly and annotation reveals the molecular basis for metabolic acclimation to high light conditions.</title>
        <authorList>
            <person name="Cecchin M."/>
            <person name="Marcolungo L."/>
            <person name="Rossato M."/>
            <person name="Girolomoni L."/>
            <person name="Cosentino E."/>
            <person name="Cuine S."/>
            <person name="Li-Beisson Y."/>
            <person name="Delledonne M."/>
            <person name="Ballottari M."/>
        </authorList>
    </citation>
    <scope>NUCLEOTIDE SEQUENCE</scope>
    <source>
        <strain evidence="4">211/11P</strain>
    </source>
</reference>
<evidence type="ECO:0000256" key="1">
    <source>
        <dbReference type="ARBA" id="ARBA00022801"/>
    </source>
</evidence>
<dbReference type="AlphaFoldDB" id="A0A9D4YUL5"/>
<dbReference type="PANTHER" id="PTHR48070">
    <property type="entry name" value="ESTERASE OVCA2"/>
    <property type="match status" value="1"/>
</dbReference>
<dbReference type="Pfam" id="PF03959">
    <property type="entry name" value="FSH1"/>
    <property type="match status" value="1"/>
</dbReference>
<dbReference type="InterPro" id="IPR005645">
    <property type="entry name" value="FSH-like_dom"/>
</dbReference>
<dbReference type="Proteomes" id="UP001055712">
    <property type="component" value="Unassembled WGS sequence"/>
</dbReference>
<sequence length="269" mass="29359">MTDACAPPIGDRKLRLLCLHGYMQDAAIFRSRLGSMRKGLKSRAEFFFLDAPFPATPAAAADQQANDAVEGSQGRSWWQWTDLDPGTRPSRAAHYSGWEVSQAAITAALQEHAPIDAILGFSQGATAAALYLAHTEPQPAEQEEGLNGSTQQQQQHTWQQRQDQLRAAIIIAGFLPRDESYAATVRSRGPSLPCLHVSGAKDTLVPPDRTSELRQCFSQHSTRVYTHPGAHMVPTCSGDFKEVLLGMLTSVKQGRQHEWAALAGTDGKQ</sequence>
<evidence type="ECO:0000259" key="3">
    <source>
        <dbReference type="Pfam" id="PF03959"/>
    </source>
</evidence>
<comment type="caution">
    <text evidence="4">The sequence shown here is derived from an EMBL/GenBank/DDBJ whole genome shotgun (WGS) entry which is preliminary data.</text>
</comment>
<feature type="domain" description="Serine hydrolase" evidence="3">
    <location>
        <begin position="12"/>
        <end position="236"/>
    </location>
</feature>
<feature type="compositionally biased region" description="Low complexity" evidence="2">
    <location>
        <begin position="151"/>
        <end position="160"/>
    </location>
</feature>
<feature type="region of interest" description="Disordered" evidence="2">
    <location>
        <begin position="137"/>
        <end position="160"/>
    </location>
</feature>
<dbReference type="GO" id="GO:0016787">
    <property type="term" value="F:hydrolase activity"/>
    <property type="evidence" value="ECO:0007669"/>
    <property type="project" value="UniProtKB-KW"/>
</dbReference>